<feature type="compositionally biased region" description="Low complexity" evidence="2">
    <location>
        <begin position="307"/>
        <end position="318"/>
    </location>
</feature>
<evidence type="ECO:0000313" key="3">
    <source>
        <dbReference type="EMBL" id="GFR23847.1"/>
    </source>
</evidence>
<feature type="region of interest" description="Disordered" evidence="2">
    <location>
        <begin position="436"/>
        <end position="480"/>
    </location>
</feature>
<dbReference type="GO" id="GO:0080008">
    <property type="term" value="C:Cul4-RING E3 ubiquitin ligase complex"/>
    <property type="evidence" value="ECO:0007669"/>
    <property type="project" value="TreeGrafter"/>
</dbReference>
<dbReference type="PANTHER" id="PTHR22874">
    <property type="entry name" value="ACTIVATING MOLECULE IN BECN1-REGULATED AUTOPHAGY PROTEIN 1"/>
    <property type="match status" value="1"/>
</dbReference>
<dbReference type="InterPro" id="IPR052596">
    <property type="entry name" value="AMBRA1_autophagy"/>
</dbReference>
<feature type="compositionally biased region" description="Acidic residues" evidence="2">
    <location>
        <begin position="284"/>
        <end position="296"/>
    </location>
</feature>
<evidence type="ECO:0000256" key="1">
    <source>
        <dbReference type="PROSITE-ProRule" id="PRU00221"/>
    </source>
</evidence>
<comment type="caution">
    <text evidence="3">The sequence shown here is derived from an EMBL/GenBank/DDBJ whole genome shotgun (WGS) entry which is preliminary data.</text>
</comment>
<dbReference type="InterPro" id="IPR036322">
    <property type="entry name" value="WD40_repeat_dom_sf"/>
</dbReference>
<dbReference type="OrthoDB" id="6512960at2759"/>
<keyword evidence="1" id="KW-0853">WD repeat</keyword>
<evidence type="ECO:0000256" key="2">
    <source>
        <dbReference type="SAM" id="MobiDB-lite"/>
    </source>
</evidence>
<dbReference type="EMBL" id="BMAO01008487">
    <property type="protein sequence ID" value="GFR23847.1"/>
    <property type="molecule type" value="Genomic_DNA"/>
</dbReference>
<dbReference type="Proteomes" id="UP000887116">
    <property type="component" value="Unassembled WGS sequence"/>
</dbReference>
<evidence type="ECO:0000313" key="4">
    <source>
        <dbReference type="Proteomes" id="UP000887116"/>
    </source>
</evidence>
<dbReference type="GO" id="GO:1990756">
    <property type="term" value="F:ubiquitin-like ligase-substrate adaptor activity"/>
    <property type="evidence" value="ECO:0007669"/>
    <property type="project" value="TreeGrafter"/>
</dbReference>
<accession>A0A8X6LX30</accession>
<protein>
    <submittedName>
        <fullName evidence="3">Activating molecule in BECN1-regulated autophagy protein 1</fullName>
    </submittedName>
</protein>
<dbReference type="AlphaFoldDB" id="A0A8X6LX30"/>
<proteinExistence type="predicted"/>
<dbReference type="PANTHER" id="PTHR22874:SF1">
    <property type="entry name" value="ACTIVATING MOLECULE IN BECN1-REGULATED AUTOPHAGY PROTEIN 1"/>
    <property type="match status" value="1"/>
</dbReference>
<reference evidence="3" key="1">
    <citation type="submission" date="2020-07" db="EMBL/GenBank/DDBJ databases">
        <title>Multicomponent nature underlies the extraordinary mechanical properties of spider dragline silk.</title>
        <authorList>
            <person name="Kono N."/>
            <person name="Nakamura H."/>
            <person name="Mori M."/>
            <person name="Yoshida Y."/>
            <person name="Ohtoshi R."/>
            <person name="Malay A.D."/>
            <person name="Moran D.A.P."/>
            <person name="Tomita M."/>
            <person name="Numata K."/>
            <person name="Arakawa K."/>
        </authorList>
    </citation>
    <scope>NUCLEOTIDE SEQUENCE</scope>
</reference>
<dbReference type="GO" id="GO:0000045">
    <property type="term" value="P:autophagosome assembly"/>
    <property type="evidence" value="ECO:0007669"/>
    <property type="project" value="TreeGrafter"/>
</dbReference>
<dbReference type="InterPro" id="IPR015943">
    <property type="entry name" value="WD40/YVTN_repeat-like_dom_sf"/>
</dbReference>
<feature type="region of interest" description="Disordered" evidence="2">
    <location>
        <begin position="258"/>
        <end position="337"/>
    </location>
</feature>
<organism evidence="3 4">
    <name type="scientific">Trichonephila clavata</name>
    <name type="common">Joro spider</name>
    <name type="synonym">Nephila clavata</name>
    <dbReference type="NCBI Taxonomy" id="2740835"/>
    <lineage>
        <taxon>Eukaryota</taxon>
        <taxon>Metazoa</taxon>
        <taxon>Ecdysozoa</taxon>
        <taxon>Arthropoda</taxon>
        <taxon>Chelicerata</taxon>
        <taxon>Arachnida</taxon>
        <taxon>Araneae</taxon>
        <taxon>Araneomorphae</taxon>
        <taxon>Entelegynae</taxon>
        <taxon>Araneoidea</taxon>
        <taxon>Nephilidae</taxon>
        <taxon>Trichonephila</taxon>
    </lineage>
</organism>
<keyword evidence="4" id="KW-1185">Reference proteome</keyword>
<dbReference type="GO" id="GO:0000423">
    <property type="term" value="P:mitophagy"/>
    <property type="evidence" value="ECO:0007669"/>
    <property type="project" value="TreeGrafter"/>
</dbReference>
<dbReference type="Gene3D" id="2.130.10.10">
    <property type="entry name" value="YVTN repeat-like/Quinoprotein amine dehydrogenase"/>
    <property type="match status" value="1"/>
</dbReference>
<dbReference type="SUPFAM" id="SSF50978">
    <property type="entry name" value="WD40 repeat-like"/>
    <property type="match status" value="1"/>
</dbReference>
<dbReference type="PROSITE" id="PS50082">
    <property type="entry name" value="WD_REPEATS_2"/>
    <property type="match status" value="1"/>
</dbReference>
<dbReference type="InterPro" id="IPR001680">
    <property type="entry name" value="WD40_rpt"/>
</dbReference>
<feature type="compositionally biased region" description="Polar residues" evidence="2">
    <location>
        <begin position="268"/>
        <end position="279"/>
    </location>
</feature>
<feature type="repeat" description="WD" evidence="1">
    <location>
        <begin position="128"/>
        <end position="163"/>
    </location>
</feature>
<feature type="compositionally biased region" description="Polar residues" evidence="2">
    <location>
        <begin position="457"/>
        <end position="473"/>
    </location>
</feature>
<sequence>MEKVNEGKEDANSCNRIVKESENCQRVNEKNEKFPRKKRRDFNILDVLNNREQDTRIHGKLPRATLDSLLETKVASSEYKQTVCQLPLDVRSTFYMAFSSNGELVLTNHGDTNIYLTEVFTGKTIHRYHGHFGVPWCIQFHPSLNGIFASGSVEGEVRVWKINGDYKSWKSAYCIHSLRFHPTESLLAIASRNAIHFWSWEETVSPQRNRSTSSVQAKVGYVEFNNSGDCLITGIFERFPKVCRCHCEYATETTESRNAKRKIEEVASDSSDVETLSSGSDIESSPEEEVEPDSIDVEILSSGSDTESSPEIESICESQDASSPLVEDMSSSSSIHNKPGCSSSSAFFPSINSSIPSTDCEGVLVCESQDASSPLVEDTRSSNMGVENDHDVAAGLSGLYSAASNDSGIVILHSSLNSSQEVALLHLLESVRMPETNEGHYSSEIPNSPFNHHEDTSVSSNQTSGQRQSTVENELTRPCSPPELETNFWQNFNLDGRFCYHIGSGRNAGK</sequence>
<dbReference type="SMART" id="SM00320">
    <property type="entry name" value="WD40"/>
    <property type="match status" value="3"/>
</dbReference>
<name>A0A8X6LX30_TRICU</name>
<gene>
    <name evidence="3" type="primary">EAG_08480</name>
    <name evidence="3" type="ORF">TNCT_11151</name>
</gene>